<name>A0A1B7N6X4_9AGAM</name>
<proteinExistence type="predicted"/>
<accession>A0A1B7N6X4</accession>
<sequence>MMMAPRGPNQWQFNLGLAFTLQPHYFWWASGAFTPMTTEQLSYLVLSLGIADVRTPTRGRRFILVECGWLHRILI</sequence>
<evidence type="ECO:0000313" key="1">
    <source>
        <dbReference type="EMBL" id="OAX40610.1"/>
    </source>
</evidence>
<gene>
    <name evidence="1" type="ORF">K503DRAFT_593650</name>
</gene>
<organism evidence="1 2">
    <name type="scientific">Rhizopogon vinicolor AM-OR11-026</name>
    <dbReference type="NCBI Taxonomy" id="1314800"/>
    <lineage>
        <taxon>Eukaryota</taxon>
        <taxon>Fungi</taxon>
        <taxon>Dikarya</taxon>
        <taxon>Basidiomycota</taxon>
        <taxon>Agaricomycotina</taxon>
        <taxon>Agaricomycetes</taxon>
        <taxon>Agaricomycetidae</taxon>
        <taxon>Boletales</taxon>
        <taxon>Suillineae</taxon>
        <taxon>Rhizopogonaceae</taxon>
        <taxon>Rhizopogon</taxon>
    </lineage>
</organism>
<dbReference type="EMBL" id="KV448205">
    <property type="protein sequence ID" value="OAX40610.1"/>
    <property type="molecule type" value="Genomic_DNA"/>
</dbReference>
<dbReference type="InParanoid" id="A0A1B7N6X4"/>
<evidence type="ECO:0000313" key="2">
    <source>
        <dbReference type="Proteomes" id="UP000092154"/>
    </source>
</evidence>
<dbReference type="Proteomes" id="UP000092154">
    <property type="component" value="Unassembled WGS sequence"/>
</dbReference>
<keyword evidence="2" id="KW-1185">Reference proteome</keyword>
<dbReference type="AlphaFoldDB" id="A0A1B7N6X4"/>
<reference evidence="1 2" key="1">
    <citation type="submission" date="2016-06" db="EMBL/GenBank/DDBJ databases">
        <title>Comparative genomics of the ectomycorrhizal sister species Rhizopogon vinicolor and Rhizopogon vesiculosus (Basidiomycota: Boletales) reveals a divergence of the mating type B locus.</title>
        <authorList>
            <consortium name="DOE Joint Genome Institute"/>
            <person name="Mujic A.B."/>
            <person name="Kuo A."/>
            <person name="Tritt A."/>
            <person name="Lipzen A."/>
            <person name="Chen C."/>
            <person name="Johnson J."/>
            <person name="Sharma A."/>
            <person name="Barry K."/>
            <person name="Grigoriev I.V."/>
            <person name="Spatafora J.W."/>
        </authorList>
    </citation>
    <scope>NUCLEOTIDE SEQUENCE [LARGE SCALE GENOMIC DNA]</scope>
    <source>
        <strain evidence="1 2">AM-OR11-026</strain>
    </source>
</reference>
<protein>
    <submittedName>
        <fullName evidence="1">Uncharacterized protein</fullName>
    </submittedName>
</protein>